<proteinExistence type="predicted"/>
<dbReference type="AlphaFoldDB" id="A0A840PXU5"/>
<dbReference type="EMBL" id="JACHIW010000001">
    <property type="protein sequence ID" value="MBB5152580.1"/>
    <property type="molecule type" value="Genomic_DNA"/>
</dbReference>
<comment type="caution">
    <text evidence="1">The sequence shown here is derived from an EMBL/GenBank/DDBJ whole genome shotgun (WGS) entry which is preliminary data.</text>
</comment>
<name>A0A840PXU5_9PSEU</name>
<gene>
    <name evidence="1" type="ORF">BJ970_000114</name>
</gene>
<organism evidence="1 2">
    <name type="scientific">Saccharopolyspora phatthalungensis</name>
    <dbReference type="NCBI Taxonomy" id="664693"/>
    <lineage>
        <taxon>Bacteria</taxon>
        <taxon>Bacillati</taxon>
        <taxon>Actinomycetota</taxon>
        <taxon>Actinomycetes</taxon>
        <taxon>Pseudonocardiales</taxon>
        <taxon>Pseudonocardiaceae</taxon>
        <taxon>Saccharopolyspora</taxon>
    </lineage>
</organism>
<dbReference type="RefSeq" id="WP_184722112.1">
    <property type="nucleotide sequence ID" value="NZ_JACHIW010000001.1"/>
</dbReference>
<sequence length="212" mass="24145">MSELSFECLDIRPELYGAGPVLRFRLRIAEHRAERIHSIALRCQIRIEPQRREYDEHETELLGNLFGGRDRWRHTLRAMHFATASVLVPGFTGSTEVELAVPCTYDMEVASGKYFHSLRDGVVPFALLFSGTVFGKGDNGFWVQQVPWHQEASHAMPAKTWRELMDAYFPHATWIRLHRETVDALLRFKAAHAVPTWDAAVETLLAKAGEAS</sequence>
<dbReference type="Pfam" id="PF19562">
    <property type="entry name" value="DUF6084"/>
    <property type="match status" value="1"/>
</dbReference>
<evidence type="ECO:0000313" key="2">
    <source>
        <dbReference type="Proteomes" id="UP000584374"/>
    </source>
</evidence>
<keyword evidence="2" id="KW-1185">Reference proteome</keyword>
<dbReference type="Proteomes" id="UP000584374">
    <property type="component" value="Unassembled WGS sequence"/>
</dbReference>
<accession>A0A840PXU5</accession>
<protein>
    <submittedName>
        <fullName evidence="1">Uncharacterized protein</fullName>
    </submittedName>
</protein>
<evidence type="ECO:0000313" key="1">
    <source>
        <dbReference type="EMBL" id="MBB5152580.1"/>
    </source>
</evidence>
<dbReference type="InterPro" id="IPR045730">
    <property type="entry name" value="DUF6084"/>
</dbReference>
<reference evidence="1 2" key="1">
    <citation type="submission" date="2020-08" db="EMBL/GenBank/DDBJ databases">
        <title>Sequencing the genomes of 1000 actinobacteria strains.</title>
        <authorList>
            <person name="Klenk H.-P."/>
        </authorList>
    </citation>
    <scope>NUCLEOTIDE SEQUENCE [LARGE SCALE GENOMIC DNA]</scope>
    <source>
        <strain evidence="1 2">DSM 45584</strain>
    </source>
</reference>